<evidence type="ECO:0000313" key="1">
    <source>
        <dbReference type="EMBL" id="SEJ26969.1"/>
    </source>
</evidence>
<accession>A0A1H6XCV4</accession>
<evidence type="ECO:0000313" key="2">
    <source>
        <dbReference type="Proteomes" id="UP000199532"/>
    </source>
</evidence>
<organism evidence="1 2">
    <name type="scientific">Dyadobacter koreensis</name>
    <dbReference type="NCBI Taxonomy" id="408657"/>
    <lineage>
        <taxon>Bacteria</taxon>
        <taxon>Pseudomonadati</taxon>
        <taxon>Bacteroidota</taxon>
        <taxon>Cytophagia</taxon>
        <taxon>Cytophagales</taxon>
        <taxon>Spirosomataceae</taxon>
        <taxon>Dyadobacter</taxon>
    </lineage>
</organism>
<dbReference type="Proteomes" id="UP000199532">
    <property type="component" value="Unassembled WGS sequence"/>
</dbReference>
<proteinExistence type="predicted"/>
<protein>
    <submittedName>
        <fullName evidence="1">Uncharacterized protein</fullName>
    </submittedName>
</protein>
<gene>
    <name evidence="1" type="ORF">SAMN04487995_3870</name>
</gene>
<dbReference type="STRING" id="408657.SAMN04487995_3870"/>
<reference evidence="1 2" key="1">
    <citation type="submission" date="2016-10" db="EMBL/GenBank/DDBJ databases">
        <authorList>
            <person name="de Groot N.N."/>
        </authorList>
    </citation>
    <scope>NUCLEOTIDE SEQUENCE [LARGE SCALE GENOMIC DNA]</scope>
    <source>
        <strain evidence="1 2">DSM 19938</strain>
    </source>
</reference>
<dbReference type="EMBL" id="FNXY01000006">
    <property type="protein sequence ID" value="SEJ26969.1"/>
    <property type="molecule type" value="Genomic_DNA"/>
</dbReference>
<keyword evidence="2" id="KW-1185">Reference proteome</keyword>
<sequence length="120" mass="14036">MSLLTLMLVKAWVLPLLYLDFEIRRDYIIANLCVNRNKPMMHCNGKCYLAKRIADAKEKDARQAENNYLSHLIYQVMDSREVLYSATPVTFEIRTSIHYQYKSPFTARNPVADIFHPPLV</sequence>
<dbReference type="AlphaFoldDB" id="A0A1H6XCV4"/>
<name>A0A1H6XCV4_9BACT</name>